<protein>
    <submittedName>
        <fullName evidence="2">Uncharacterized protein</fullName>
    </submittedName>
</protein>
<sequence length="189" mass="18807">MTNDLLLTCALLLGGMTGAATARVAGAHPTLLIFPSLLALGLAVLPVPESLIAATGLTLLAVTISYCGFVHTAADPRPALGGGPALGLVGGIFALIAFSPLIGGLPGVAFAALIGLAAGLLSLARLDTLTQMIPVPSWVLWGVLTAVCFVIGATLHPGAGALAAALFLLFSAIAKRPSTPLLASTKDPR</sequence>
<feature type="transmembrane region" description="Helical" evidence="1">
    <location>
        <begin position="85"/>
        <end position="102"/>
    </location>
</feature>
<reference evidence="2 3" key="1">
    <citation type="journal article" date="2012" name="PLoS ONE">
        <title>Genome sequence and transcriptome analysis of the radioresistant bacterium Deinococcus gobiensis: insights into the extreme environmental adaptations.</title>
        <authorList>
            <person name="Yuan M."/>
            <person name="Chen M."/>
            <person name="Zhang W."/>
            <person name="Lu W."/>
            <person name="Wang J."/>
            <person name="Yang M."/>
            <person name="Zhao P."/>
            <person name="Tang R."/>
            <person name="Li X."/>
            <person name="Hao Y."/>
            <person name="Zhou Z."/>
            <person name="Zhan Y."/>
            <person name="Yu H."/>
            <person name="Teng C."/>
            <person name="Yan Y."/>
            <person name="Ping S."/>
            <person name="Wang Y."/>
            <person name="Lin M."/>
        </authorList>
    </citation>
    <scope>NUCLEOTIDE SEQUENCE [LARGE SCALE GENOMIC DNA]</scope>
    <source>
        <strain evidence="3">DSM 21396 / JCM 16679 / CGMCC 1.7299 / I-0</strain>
        <plasmid evidence="2">P2</plasmid>
    </source>
</reference>
<name>H8H1P7_DEIGI</name>
<dbReference type="RefSeq" id="WP_014686540.1">
    <property type="nucleotide sequence ID" value="NC_017791.1"/>
</dbReference>
<dbReference type="Proteomes" id="UP000007575">
    <property type="component" value="Plasmid P2"/>
</dbReference>
<evidence type="ECO:0000256" key="1">
    <source>
        <dbReference type="SAM" id="Phobius"/>
    </source>
</evidence>
<proteinExistence type="predicted"/>
<feature type="transmembrane region" description="Helical" evidence="1">
    <location>
        <begin position="138"/>
        <end position="170"/>
    </location>
</feature>
<accession>H8H1P7</accession>
<evidence type="ECO:0000313" key="3">
    <source>
        <dbReference type="Proteomes" id="UP000007575"/>
    </source>
</evidence>
<dbReference type="EMBL" id="CP002193">
    <property type="protein sequence ID" value="AFD27444.1"/>
    <property type="molecule type" value="Genomic_DNA"/>
</dbReference>
<evidence type="ECO:0000313" key="2">
    <source>
        <dbReference type="EMBL" id="AFD27444.1"/>
    </source>
</evidence>
<dbReference type="PATRIC" id="fig|745776.4.peg.3546"/>
<keyword evidence="1" id="KW-0812">Transmembrane</keyword>
<keyword evidence="3" id="KW-1185">Reference proteome</keyword>
<dbReference type="KEGG" id="dgo:DGo_PB0175"/>
<organism evidence="2 3">
    <name type="scientific">Deinococcus gobiensis (strain DSM 21396 / JCM 16679 / CGMCC 1.7299 / I-0)</name>
    <dbReference type="NCBI Taxonomy" id="745776"/>
    <lineage>
        <taxon>Bacteria</taxon>
        <taxon>Thermotogati</taxon>
        <taxon>Deinococcota</taxon>
        <taxon>Deinococci</taxon>
        <taxon>Deinococcales</taxon>
        <taxon>Deinococcaceae</taxon>
        <taxon>Deinococcus</taxon>
    </lineage>
</organism>
<feature type="transmembrane region" description="Helical" evidence="1">
    <location>
        <begin position="51"/>
        <end position="73"/>
    </location>
</feature>
<feature type="transmembrane region" description="Helical" evidence="1">
    <location>
        <begin position="108"/>
        <end position="126"/>
    </location>
</feature>
<dbReference type="HOGENOM" id="CLU_1432401_0_0_0"/>
<keyword evidence="1" id="KW-0472">Membrane</keyword>
<gene>
    <name evidence="2" type="ordered locus">DGo_PB0175</name>
</gene>
<keyword evidence="2" id="KW-0614">Plasmid</keyword>
<keyword evidence="1" id="KW-1133">Transmembrane helix</keyword>
<geneLocation type="plasmid" evidence="2 3">
    <name>P2</name>
</geneLocation>
<dbReference type="AlphaFoldDB" id="H8H1P7"/>